<dbReference type="PaxDb" id="44689-DDB0187665"/>
<evidence type="ECO:0000256" key="5">
    <source>
        <dbReference type="SAM" id="MobiDB-lite"/>
    </source>
</evidence>
<dbReference type="PANTHER" id="PTHR11973:SF21">
    <property type="entry name" value="IG-LIKE DOMAIN-CONTAINING PROTEIN"/>
    <property type="match status" value="1"/>
</dbReference>
<name>Q54JR7_DICDI</name>
<reference evidence="7 8" key="1">
    <citation type="journal article" date="2005" name="Nature">
        <title>The genome of the social amoeba Dictyostelium discoideum.</title>
        <authorList>
            <consortium name="The Dictyostelium discoideum Sequencing Consortium"/>
            <person name="Eichinger L."/>
            <person name="Pachebat J.A."/>
            <person name="Glockner G."/>
            <person name="Rajandream M.A."/>
            <person name="Sucgang R."/>
            <person name="Berriman M."/>
            <person name="Song J."/>
            <person name="Olsen R."/>
            <person name="Szafranski K."/>
            <person name="Xu Q."/>
            <person name="Tunggal B."/>
            <person name="Kummerfeld S."/>
            <person name="Madera M."/>
            <person name="Konfortov B.A."/>
            <person name="Rivero F."/>
            <person name="Bankier A.T."/>
            <person name="Lehmann R."/>
            <person name="Hamlin N."/>
            <person name="Davies R."/>
            <person name="Gaudet P."/>
            <person name="Fey P."/>
            <person name="Pilcher K."/>
            <person name="Chen G."/>
            <person name="Saunders D."/>
            <person name="Sodergren E."/>
            <person name="Davis P."/>
            <person name="Kerhornou A."/>
            <person name="Nie X."/>
            <person name="Hall N."/>
            <person name="Anjard C."/>
            <person name="Hemphill L."/>
            <person name="Bason N."/>
            <person name="Farbrother P."/>
            <person name="Desany B."/>
            <person name="Just E."/>
            <person name="Morio T."/>
            <person name="Rost R."/>
            <person name="Churcher C."/>
            <person name="Cooper J."/>
            <person name="Haydock S."/>
            <person name="van Driessche N."/>
            <person name="Cronin A."/>
            <person name="Goodhead I."/>
            <person name="Muzny D."/>
            <person name="Mourier T."/>
            <person name="Pain A."/>
            <person name="Lu M."/>
            <person name="Harper D."/>
            <person name="Lindsay R."/>
            <person name="Hauser H."/>
            <person name="James K."/>
            <person name="Quiles M."/>
            <person name="Madan Babu M."/>
            <person name="Saito T."/>
            <person name="Buchrieser C."/>
            <person name="Wardroper A."/>
            <person name="Felder M."/>
            <person name="Thangavelu M."/>
            <person name="Johnson D."/>
            <person name="Knights A."/>
            <person name="Loulseged H."/>
            <person name="Mungall K."/>
            <person name="Oliver K."/>
            <person name="Price C."/>
            <person name="Quail M.A."/>
            <person name="Urushihara H."/>
            <person name="Hernandez J."/>
            <person name="Rabbinowitsch E."/>
            <person name="Steffen D."/>
            <person name="Sanders M."/>
            <person name="Ma J."/>
            <person name="Kohara Y."/>
            <person name="Sharp S."/>
            <person name="Simmonds M."/>
            <person name="Spiegler S."/>
            <person name="Tivey A."/>
            <person name="Sugano S."/>
            <person name="White B."/>
            <person name="Walker D."/>
            <person name="Woodward J."/>
            <person name="Winckler T."/>
            <person name="Tanaka Y."/>
            <person name="Shaulsky G."/>
            <person name="Schleicher M."/>
            <person name="Weinstock G."/>
            <person name="Rosenthal A."/>
            <person name="Cox E.C."/>
            <person name="Chisholm R.L."/>
            <person name="Gibbs R."/>
            <person name="Loomis W.F."/>
            <person name="Platzer M."/>
            <person name="Kay R.R."/>
            <person name="Williams J."/>
            <person name="Dear P.H."/>
            <person name="Noegel A.A."/>
            <person name="Barrell B."/>
            <person name="Kuspa A."/>
        </authorList>
    </citation>
    <scope>NUCLEOTIDE SEQUENCE [LARGE SCALE GENOMIC DNA]</scope>
    <source>
        <strain evidence="7 8">AX4</strain>
    </source>
</reference>
<keyword evidence="3 6" id="KW-1133">Transmembrane helix</keyword>
<dbReference type="GO" id="GO:0005886">
    <property type="term" value="C:plasma membrane"/>
    <property type="evidence" value="ECO:0000318"/>
    <property type="project" value="GO_Central"/>
</dbReference>
<dbReference type="AlphaFoldDB" id="Q54JR7"/>
<keyword evidence="2 6" id="KW-0812">Transmembrane</keyword>
<feature type="compositionally biased region" description="Acidic residues" evidence="5">
    <location>
        <begin position="1425"/>
        <end position="1435"/>
    </location>
</feature>
<dbReference type="RefSeq" id="XP_637085.1">
    <property type="nucleotide sequence ID" value="XM_631993.1"/>
</dbReference>
<comment type="subcellular location">
    <subcellularLocation>
        <location evidence="1">Membrane</location>
        <topology evidence="1">Single-pass type I membrane protein</topology>
    </subcellularLocation>
</comment>
<organism evidence="7 8">
    <name type="scientific">Dictyostelium discoideum</name>
    <name type="common">Social amoeba</name>
    <dbReference type="NCBI Taxonomy" id="44689"/>
    <lineage>
        <taxon>Eukaryota</taxon>
        <taxon>Amoebozoa</taxon>
        <taxon>Evosea</taxon>
        <taxon>Eumycetozoa</taxon>
        <taxon>Dictyostelia</taxon>
        <taxon>Dictyosteliales</taxon>
        <taxon>Dictyosteliaceae</taxon>
        <taxon>Dictyostelium</taxon>
    </lineage>
</organism>
<evidence type="ECO:0000313" key="7">
    <source>
        <dbReference type="EMBL" id="EAL63563.1"/>
    </source>
</evidence>
<dbReference type="Reactome" id="R-DDI-9013408">
    <property type="pathway name" value="RHOG GTPase cycle"/>
</dbReference>
<proteinExistence type="predicted"/>
<dbReference type="Reactome" id="R-DDI-9013404">
    <property type="pathway name" value="RAC2 GTPase cycle"/>
</dbReference>
<dbReference type="GeneID" id="8626340"/>
<dbReference type="KEGG" id="ddi:DDB_G0287833"/>
<feature type="region of interest" description="Disordered" evidence="5">
    <location>
        <begin position="1416"/>
        <end position="1435"/>
    </location>
</feature>
<dbReference type="HOGENOM" id="CLU_251550_0_0_1"/>
<comment type="caution">
    <text evidence="7">The sequence shown here is derived from an EMBL/GenBank/DDBJ whole genome shotgun (WGS) entry which is preliminary data.</text>
</comment>
<keyword evidence="4" id="KW-0325">Glycoprotein</keyword>
<accession>Q54JR7</accession>
<evidence type="ECO:0000256" key="1">
    <source>
        <dbReference type="ARBA" id="ARBA00004479"/>
    </source>
</evidence>
<dbReference type="VEuPathDB" id="AmoebaDB:DDB_G0287833"/>
<evidence type="ECO:0000256" key="6">
    <source>
        <dbReference type="SAM" id="Phobius"/>
    </source>
</evidence>
<evidence type="ECO:0000256" key="2">
    <source>
        <dbReference type="ARBA" id="ARBA00022692"/>
    </source>
</evidence>
<protein>
    <submittedName>
        <fullName evidence="7">Uncharacterized protein</fullName>
    </submittedName>
</protein>
<feature type="transmembrane region" description="Helical" evidence="6">
    <location>
        <begin position="7"/>
        <end position="27"/>
    </location>
</feature>
<evidence type="ECO:0000256" key="4">
    <source>
        <dbReference type="ARBA" id="ARBA00023180"/>
    </source>
</evidence>
<keyword evidence="6" id="KW-0472">Membrane</keyword>
<dbReference type="Reactome" id="R-DDI-879415">
    <property type="pathway name" value="Advanced glycosylation endproduct receptor signaling"/>
</dbReference>
<dbReference type="PANTHER" id="PTHR11973">
    <property type="entry name" value="CELL SURFACE GLYCOPROTEIN MUC18-RELATED"/>
    <property type="match status" value="1"/>
</dbReference>
<dbReference type="STRING" id="44689.Q54JR7"/>
<dbReference type="GlyGen" id="Q54JR7">
    <property type="glycosylation" value="3 sites"/>
</dbReference>
<dbReference type="Reactome" id="R-DDI-9013149">
    <property type="pathway name" value="RAC1 GTPase cycle"/>
</dbReference>
<dbReference type="EMBL" id="AAFI02000104">
    <property type="protein sequence ID" value="EAL63563.1"/>
    <property type="molecule type" value="Genomic_DNA"/>
</dbReference>
<dbReference type="OMA" id="WINFETE"/>
<keyword evidence="8" id="KW-1185">Reference proteome</keyword>
<dbReference type="eggNOG" id="ENOG502RC4F">
    <property type="taxonomic scope" value="Eukaryota"/>
</dbReference>
<dbReference type="Proteomes" id="UP000002195">
    <property type="component" value="Unassembled WGS sequence"/>
</dbReference>
<dbReference type="Reactome" id="R-DDI-9013423">
    <property type="pathway name" value="RAC3 GTPase cycle"/>
</dbReference>
<evidence type="ECO:0000256" key="3">
    <source>
        <dbReference type="ARBA" id="ARBA00022989"/>
    </source>
</evidence>
<dbReference type="InterPro" id="IPR051116">
    <property type="entry name" value="Surface_Rcpt/Adhesion_Mol"/>
</dbReference>
<dbReference type="InParanoid" id="Q54JR7"/>
<dbReference type="FunCoup" id="Q54JR7">
    <property type="interactions" value="41"/>
</dbReference>
<dbReference type="dictyBase" id="DDB_G0287833"/>
<evidence type="ECO:0000313" key="8">
    <source>
        <dbReference type="Proteomes" id="UP000002195"/>
    </source>
</evidence>
<sequence length="1447" mass="157513">MKLNKIISNYLLIIIISLIIITTSTIVNGCKDVVLDYTEDVPSSSTSTCLGTTPSVTFNNYQVYSVFKISPTPISIATDVNKKIVTFKYDTTYTLNYNVGEGCTENTKAFKYDSLSPPVAQFTVTQGKCSYSESSITITNPQSISEYELKLINSTNGGGNGIIKLNSTNPTATISKSGQWILSDSSLGASYEPCERVISIDQPSTGYPEFTITSPSCYGNNGSIVVSSATASSFTSITLTNTLNGNLITSSSVGSFTSLESGNYILSLTSNACGKQLIPVALDPIMPRLAFTYTDVTCPSKPKIKVSIDDPNIPSTETFTMTINGIASIDNLLSPIITLENQTSLPFTFSYKNCLSSFSLPMNQPQMNLAFSIDSQENSLYDCSLTSSSSSINLNYDKSSITDLNVKLVNDGSTITPIDSNLNKYSIKTNQQLSISSSCYVNPLFIELPQPEPIINVDGGINGIGCYENTTISVYNHLDFSSIKLVPLDSPTTSIQLNSETGQFTNIYRKSYNLVYQYCSTSIESSKLLNLASSTLTSSQYILEQDSTTNDLDCKTGGVTVKATFIKSDSTKLDPIYSFFNPNQITPIQFKINDNCIIDLNFNQNITFNSNYLNLNNKPIIKINNSTCLYSNDGSIEIDGNGIDIGSVLIGDQLFRKSSNGVYGGLNVGSYQVSLIYSTISSNLFCGGQKYDVGTVTIGSIDSSFNVVVNSVSNANCQTNGNDGSITIENPTTFKSISIASGGGGGTNVAVNGVLSNLQSGLHKVDFESIDSKCKGSFPVFVGSAGTEPTITLNLIQPSTCYSDPSISSVSNVIGDGILSIGIFNSSGDSTEVSKVIDVNSNNLQFTSQTGAIPISPGNKVLIIYSGTCAYRKTITIPHTDPSLSYSSTFDYNCFNQFENGIISSSLESNFNVVINSVKVTTTTPTPTPTTTTSIINNSPFVINNLQSGQYSALVKWNSVCQSVLPIVTKSVSPITPPPPTFTITHDTSTCLSDYNYHLQITNMEKYSSVSINGRIQDDSNGNFFMLPVTSGEIIYKDKSTQCIGKVNFNFDPLTTTATPLSTNPNINKTFETCHGSCDGTLQISNNILNETYYHYSSISIRENSKRFLTPFKPSMSSGINYYGISTTNLLFNEIGKSNPFCIISKPISFTSFEPIIVNLNGESCLVFNNDTDMVLYTNVTNPQTNISTIVVSYKGSSKNIGSIEAMVRVFDDENSDIESLPTSLTATYKLVNTNTPSSIIPSTSNSIADYDNLSFGNYLLTASITNKQCKRSLVQSFKLDNTTNNAFLIKLDTTNYCEAVRIVPFNMNLLFNYYITNSSGGLVYQYLNKTGVVISDYLDSEMQYTVKAVQINSNGGDQYISSCNLIVQSKICPVNNDSQIKLIVGLALGLLVAAFIIVYAIYKLRQRQIKKNNNEKLKENEHPQEDDDQEEEIDENYRHHNMMVEM</sequence>
<feature type="transmembrane region" description="Helical" evidence="6">
    <location>
        <begin position="1383"/>
        <end position="1403"/>
    </location>
</feature>
<gene>
    <name evidence="7" type="ORF">DDB_G0287833</name>
</gene>